<dbReference type="KEGG" id="srhi:H9L12_09370"/>
<feature type="region of interest" description="Disordered" evidence="1">
    <location>
        <begin position="201"/>
        <end position="271"/>
    </location>
</feature>
<evidence type="ECO:0000313" key="4">
    <source>
        <dbReference type="EMBL" id="QNN64518.1"/>
    </source>
</evidence>
<dbReference type="AlphaFoldDB" id="A0A7G9S9J3"/>
<keyword evidence="3" id="KW-0732">Signal</keyword>
<feature type="region of interest" description="Disordered" evidence="1">
    <location>
        <begin position="28"/>
        <end position="130"/>
    </location>
</feature>
<keyword evidence="2" id="KW-1133">Transmembrane helix</keyword>
<dbReference type="Proteomes" id="UP000515955">
    <property type="component" value="Chromosome"/>
</dbReference>
<accession>A0A7G9S9J3</accession>
<feature type="chain" id="PRO_5028798199" evidence="3">
    <location>
        <begin position="22"/>
        <end position="271"/>
    </location>
</feature>
<keyword evidence="2" id="KW-0472">Membrane</keyword>
<feature type="compositionally biased region" description="Low complexity" evidence="1">
    <location>
        <begin position="248"/>
        <end position="257"/>
    </location>
</feature>
<dbReference type="EMBL" id="CP060717">
    <property type="protein sequence ID" value="QNN64518.1"/>
    <property type="molecule type" value="Genomic_DNA"/>
</dbReference>
<gene>
    <name evidence="4" type="ORF">H9L12_09370</name>
</gene>
<keyword evidence="5" id="KW-1185">Reference proteome</keyword>
<sequence length="271" mass="28407">MIRFRAASAMLVGLVAIVAGTAPLGAQSTAPATTNGVEIAPPPPASGNVVGPRELQDFSLGGRPARQAEPTPPAVTAPAPAQQTAGQTAPVPTRPATTSPTSRQADAAPSRSTATQTSTPPAPNIIDSLEISPPISSAAPVETGAPVMPDVAAVQDDGSPGWWPWLLAGLALVAAAAFFAWRKLQPGAGQNGYDRLAYAGAEPAPVPQPRPAPPAPQRRDRWKVRSTPECHDRLRPRPRRRPPRDQPMARLPPARRAASIRNWTARSSRVR</sequence>
<dbReference type="RefSeq" id="WP_187541517.1">
    <property type="nucleotide sequence ID" value="NZ_CP060717.1"/>
</dbReference>
<proteinExistence type="predicted"/>
<evidence type="ECO:0000256" key="1">
    <source>
        <dbReference type="SAM" id="MobiDB-lite"/>
    </source>
</evidence>
<feature type="compositionally biased region" description="Basic and acidic residues" evidence="1">
    <location>
        <begin position="226"/>
        <end position="235"/>
    </location>
</feature>
<organism evidence="4 5">
    <name type="scientific">Sphingomonas rhizophila</name>
    <dbReference type="NCBI Taxonomy" id="2071607"/>
    <lineage>
        <taxon>Bacteria</taxon>
        <taxon>Pseudomonadati</taxon>
        <taxon>Pseudomonadota</taxon>
        <taxon>Alphaproteobacteria</taxon>
        <taxon>Sphingomonadales</taxon>
        <taxon>Sphingomonadaceae</taxon>
        <taxon>Sphingomonas</taxon>
    </lineage>
</organism>
<evidence type="ECO:0000313" key="5">
    <source>
        <dbReference type="Proteomes" id="UP000515955"/>
    </source>
</evidence>
<evidence type="ECO:0000256" key="3">
    <source>
        <dbReference type="SAM" id="SignalP"/>
    </source>
</evidence>
<evidence type="ECO:0000256" key="2">
    <source>
        <dbReference type="SAM" id="Phobius"/>
    </source>
</evidence>
<reference evidence="4 5" key="1">
    <citation type="submission" date="2020-08" db="EMBL/GenBank/DDBJ databases">
        <title>Genome sequence of Sphingomonas rhizophila KACC 19189T.</title>
        <authorList>
            <person name="Hyun D.-W."/>
            <person name="Bae J.-W."/>
        </authorList>
    </citation>
    <scope>NUCLEOTIDE SEQUENCE [LARGE SCALE GENOMIC DNA]</scope>
    <source>
        <strain evidence="4 5">KACC 19189</strain>
    </source>
</reference>
<keyword evidence="2" id="KW-0812">Transmembrane</keyword>
<feature type="signal peptide" evidence="3">
    <location>
        <begin position="1"/>
        <end position="21"/>
    </location>
</feature>
<protein>
    <submittedName>
        <fullName evidence="4">Uncharacterized protein</fullName>
    </submittedName>
</protein>
<feature type="transmembrane region" description="Helical" evidence="2">
    <location>
        <begin position="162"/>
        <end position="181"/>
    </location>
</feature>
<feature type="compositionally biased region" description="Polar residues" evidence="1">
    <location>
        <begin position="261"/>
        <end position="271"/>
    </location>
</feature>
<feature type="compositionally biased region" description="Low complexity" evidence="1">
    <location>
        <begin position="76"/>
        <end position="119"/>
    </location>
</feature>
<name>A0A7G9S9J3_9SPHN</name>
<feature type="compositionally biased region" description="Pro residues" evidence="1">
    <location>
        <begin position="204"/>
        <end position="216"/>
    </location>
</feature>